<keyword evidence="7 14" id="KW-0547">Nucleotide-binding</keyword>
<keyword evidence="13" id="KW-0325">Glycoprotein</keyword>
<dbReference type="PANTHER" id="PTHR47986:SF34">
    <property type="entry name" value="RECEPTOR-LIKE KINASE TMK2"/>
    <property type="match status" value="1"/>
</dbReference>
<keyword evidence="10 16" id="KW-1133">Transmembrane helix</keyword>
<dbReference type="PROSITE" id="PS50011">
    <property type="entry name" value="PROTEIN_KINASE_DOM"/>
    <property type="match status" value="1"/>
</dbReference>
<dbReference type="AlphaFoldDB" id="A0A2P6R3H1"/>
<reference evidence="18 19" key="1">
    <citation type="journal article" date="2018" name="Nat. Genet.">
        <title>The Rosa genome provides new insights in the design of modern roses.</title>
        <authorList>
            <person name="Bendahmane M."/>
        </authorList>
    </citation>
    <scope>NUCLEOTIDE SEQUENCE [LARGE SCALE GENOMIC DNA]</scope>
    <source>
        <strain evidence="19">cv. Old Blush</strain>
    </source>
</reference>
<proteinExistence type="predicted"/>
<dbReference type="InterPro" id="IPR008271">
    <property type="entry name" value="Ser/Thr_kinase_AS"/>
</dbReference>
<comment type="caution">
    <text evidence="18">The sequence shown here is derived from an EMBL/GenBank/DDBJ whole genome shotgun (WGS) entry which is preliminary data.</text>
</comment>
<evidence type="ECO:0000256" key="9">
    <source>
        <dbReference type="ARBA" id="ARBA00022840"/>
    </source>
</evidence>
<sequence length="564" mass="61340">MTSLTPVWLHGNQFTGPLPEFSELTDLLDLNLGHNKLKGIVPASLQNLSLLQNVSLSSNLLQGLMPNFTGGAIKQVDVTSNNFCTNDAGTKCDPRVTILLSIAKDMGYPTAFAENWIGNDPCGGSTHWTGLTCSGKDDITVLNFPNMGLTGTISSNFSLLTSLNRLILRDNSLTGIIPQELTNLHNLEEIDLSNNKLCGKVPSFRENVVVKLGGNPDIGKDHPSGPTNGGGSKKSKTGVIVGVVMGCIVGALLVGLLAFYLLKRKHSRYSKVQSPNSLVIHPRHSGDQNAVKITVANRVNGIGSENHSNGPNDIQVEAGNMIISIQVLRGVTNNFNEDNILGKGRFGTVYEGELHDGTKIAVKRMESGVVAEKGLHEFKSEIAVLTKVRHRHLVGLLGYCLDGNERLLVYERRLEPLEWTRRLTIALDVARGVQYLHGLANEIFIHRDLKPSNILLGDDMRAKVADFGLVCLAPAGKASIETRLAGTFGYLAPEYADVFSFGVILMELITGRKALDESQPEESCHLVTWFHRKIIKTDALPEMVDPRINVNEETISSISTVAEC</sequence>
<dbReference type="InterPro" id="IPR017441">
    <property type="entry name" value="Protein_kinase_ATP_BS"/>
</dbReference>
<feature type="binding site" evidence="14">
    <location>
        <position position="363"/>
    </location>
    <ligand>
        <name>ATP</name>
        <dbReference type="ChEBI" id="CHEBI:30616"/>
    </ligand>
</feature>
<evidence type="ECO:0000256" key="2">
    <source>
        <dbReference type="ARBA" id="ARBA00022614"/>
    </source>
</evidence>
<dbReference type="EMBL" id="PDCK01000042">
    <property type="protein sequence ID" value="PRQ41000.1"/>
    <property type="molecule type" value="Genomic_DNA"/>
</dbReference>
<keyword evidence="12" id="KW-0675">Receptor</keyword>
<evidence type="ECO:0000256" key="10">
    <source>
        <dbReference type="ARBA" id="ARBA00022989"/>
    </source>
</evidence>
<evidence type="ECO:0000256" key="5">
    <source>
        <dbReference type="ARBA" id="ARBA00022729"/>
    </source>
</evidence>
<dbReference type="InterPro" id="IPR003591">
    <property type="entry name" value="Leu-rich_rpt_typical-subtyp"/>
</dbReference>
<protein>
    <recommendedName>
        <fullName evidence="17">Protein kinase domain-containing protein</fullName>
    </recommendedName>
</protein>
<evidence type="ECO:0000256" key="15">
    <source>
        <dbReference type="SAM" id="MobiDB-lite"/>
    </source>
</evidence>
<keyword evidence="5" id="KW-0732">Signal</keyword>
<dbReference type="Pfam" id="PF00560">
    <property type="entry name" value="LRR_1"/>
    <property type="match status" value="3"/>
</dbReference>
<dbReference type="InterPro" id="IPR000719">
    <property type="entry name" value="Prot_kinase_dom"/>
</dbReference>
<evidence type="ECO:0000313" key="19">
    <source>
        <dbReference type="Proteomes" id="UP000238479"/>
    </source>
</evidence>
<evidence type="ECO:0000256" key="14">
    <source>
        <dbReference type="PROSITE-ProRule" id="PRU10141"/>
    </source>
</evidence>
<evidence type="ECO:0000256" key="13">
    <source>
        <dbReference type="ARBA" id="ARBA00023180"/>
    </source>
</evidence>
<feature type="domain" description="Protein kinase" evidence="17">
    <location>
        <begin position="335"/>
        <end position="564"/>
    </location>
</feature>
<keyword evidence="2" id="KW-0433">Leucine-rich repeat</keyword>
<evidence type="ECO:0000259" key="17">
    <source>
        <dbReference type="PROSITE" id="PS50011"/>
    </source>
</evidence>
<dbReference type="PROSITE" id="PS00108">
    <property type="entry name" value="PROTEIN_KINASE_ST"/>
    <property type="match status" value="1"/>
</dbReference>
<evidence type="ECO:0000256" key="16">
    <source>
        <dbReference type="SAM" id="Phobius"/>
    </source>
</evidence>
<dbReference type="GO" id="GO:0005524">
    <property type="term" value="F:ATP binding"/>
    <property type="evidence" value="ECO:0007669"/>
    <property type="project" value="UniProtKB-UniRule"/>
</dbReference>
<evidence type="ECO:0000256" key="3">
    <source>
        <dbReference type="ARBA" id="ARBA00022679"/>
    </source>
</evidence>
<keyword evidence="19" id="KW-1185">Reference proteome</keyword>
<dbReference type="FunFam" id="3.80.10.10:FF:000129">
    <property type="entry name" value="Leucine-rich repeat receptor-like kinase"/>
    <property type="match status" value="1"/>
</dbReference>
<feature type="region of interest" description="Disordered" evidence="15">
    <location>
        <begin position="215"/>
        <end position="234"/>
    </location>
</feature>
<dbReference type="Gramene" id="PRQ41000">
    <property type="protein sequence ID" value="PRQ41000"/>
    <property type="gene ID" value="RchiOBHm_Chr4g0442231"/>
</dbReference>
<evidence type="ECO:0000256" key="1">
    <source>
        <dbReference type="ARBA" id="ARBA00004167"/>
    </source>
</evidence>
<name>A0A2P6R3H1_ROSCH</name>
<dbReference type="GO" id="GO:0004672">
    <property type="term" value="F:protein kinase activity"/>
    <property type="evidence" value="ECO:0007669"/>
    <property type="project" value="InterPro"/>
</dbReference>
<dbReference type="Pfam" id="PF00069">
    <property type="entry name" value="Pkinase"/>
    <property type="match status" value="1"/>
</dbReference>
<dbReference type="PROSITE" id="PS00107">
    <property type="entry name" value="PROTEIN_KINASE_ATP"/>
    <property type="match status" value="1"/>
</dbReference>
<dbReference type="OMA" id="CTESNER"/>
<dbReference type="CDD" id="cd12087">
    <property type="entry name" value="TM_EGFR-like"/>
    <property type="match status" value="1"/>
</dbReference>
<gene>
    <name evidence="18" type="ORF">RchiOBHm_Chr4g0442231</name>
</gene>
<keyword evidence="8" id="KW-0418">Kinase</keyword>
<organism evidence="18 19">
    <name type="scientific">Rosa chinensis</name>
    <name type="common">China rose</name>
    <dbReference type="NCBI Taxonomy" id="74649"/>
    <lineage>
        <taxon>Eukaryota</taxon>
        <taxon>Viridiplantae</taxon>
        <taxon>Streptophyta</taxon>
        <taxon>Embryophyta</taxon>
        <taxon>Tracheophyta</taxon>
        <taxon>Spermatophyta</taxon>
        <taxon>Magnoliopsida</taxon>
        <taxon>eudicotyledons</taxon>
        <taxon>Gunneridae</taxon>
        <taxon>Pentapetalae</taxon>
        <taxon>rosids</taxon>
        <taxon>fabids</taxon>
        <taxon>Rosales</taxon>
        <taxon>Rosaceae</taxon>
        <taxon>Rosoideae</taxon>
        <taxon>Rosoideae incertae sedis</taxon>
        <taxon>Rosa</taxon>
    </lineage>
</organism>
<dbReference type="InterPro" id="IPR032675">
    <property type="entry name" value="LRR_dom_sf"/>
</dbReference>
<dbReference type="FunFam" id="3.30.200.20:FF:000226">
    <property type="entry name" value="receptor protein kinase TMK1"/>
    <property type="match status" value="1"/>
</dbReference>
<evidence type="ECO:0000256" key="8">
    <source>
        <dbReference type="ARBA" id="ARBA00022777"/>
    </source>
</evidence>
<keyword evidence="11 16" id="KW-0472">Membrane</keyword>
<feature type="transmembrane region" description="Helical" evidence="16">
    <location>
        <begin position="239"/>
        <end position="262"/>
    </location>
</feature>
<keyword evidence="6" id="KW-0677">Repeat</keyword>
<dbReference type="InterPro" id="IPR001611">
    <property type="entry name" value="Leu-rich_rpt"/>
</dbReference>
<dbReference type="GO" id="GO:0016020">
    <property type="term" value="C:membrane"/>
    <property type="evidence" value="ECO:0007669"/>
    <property type="project" value="UniProtKB-SubCell"/>
</dbReference>
<evidence type="ECO:0000256" key="6">
    <source>
        <dbReference type="ARBA" id="ARBA00022737"/>
    </source>
</evidence>
<keyword evidence="3 18" id="KW-0808">Transferase</keyword>
<dbReference type="InterPro" id="IPR011009">
    <property type="entry name" value="Kinase-like_dom_sf"/>
</dbReference>
<dbReference type="Gene3D" id="3.80.10.10">
    <property type="entry name" value="Ribonuclease Inhibitor"/>
    <property type="match status" value="2"/>
</dbReference>
<dbReference type="SMART" id="SM00369">
    <property type="entry name" value="LRR_TYP"/>
    <property type="match status" value="4"/>
</dbReference>
<evidence type="ECO:0000256" key="4">
    <source>
        <dbReference type="ARBA" id="ARBA00022692"/>
    </source>
</evidence>
<dbReference type="SMART" id="SM00220">
    <property type="entry name" value="S_TKc"/>
    <property type="match status" value="1"/>
</dbReference>
<evidence type="ECO:0000256" key="11">
    <source>
        <dbReference type="ARBA" id="ARBA00023136"/>
    </source>
</evidence>
<evidence type="ECO:0000256" key="7">
    <source>
        <dbReference type="ARBA" id="ARBA00022741"/>
    </source>
</evidence>
<dbReference type="PANTHER" id="PTHR47986">
    <property type="entry name" value="OSJNBA0070M12.3 PROTEIN"/>
    <property type="match status" value="1"/>
</dbReference>
<keyword evidence="4 16" id="KW-0812">Transmembrane</keyword>
<accession>A0A2P6R3H1</accession>
<dbReference type="SUPFAM" id="SSF56112">
    <property type="entry name" value="Protein kinase-like (PK-like)"/>
    <property type="match status" value="1"/>
</dbReference>
<dbReference type="Gene3D" id="1.10.510.10">
    <property type="entry name" value="Transferase(Phosphotransferase) domain 1"/>
    <property type="match status" value="1"/>
</dbReference>
<evidence type="ECO:0000256" key="12">
    <source>
        <dbReference type="ARBA" id="ARBA00023170"/>
    </source>
</evidence>
<evidence type="ECO:0000313" key="18">
    <source>
        <dbReference type="EMBL" id="PRQ41000.1"/>
    </source>
</evidence>
<dbReference type="Gene3D" id="3.30.200.20">
    <property type="entry name" value="Phosphorylase Kinase, domain 1"/>
    <property type="match status" value="1"/>
</dbReference>
<dbReference type="SUPFAM" id="SSF52058">
    <property type="entry name" value="L domain-like"/>
    <property type="match status" value="1"/>
</dbReference>
<dbReference type="Proteomes" id="UP000238479">
    <property type="component" value="Chromosome 4"/>
</dbReference>
<comment type="subcellular location">
    <subcellularLocation>
        <location evidence="1">Membrane</location>
        <topology evidence="1">Single-pass membrane protein</topology>
    </subcellularLocation>
</comment>
<keyword evidence="9 14" id="KW-0067">ATP-binding</keyword>
<dbReference type="InterPro" id="IPR052422">
    <property type="entry name" value="Auxin_Ser/Thr_Kinase"/>
</dbReference>